<feature type="compositionally biased region" description="Polar residues" evidence="2">
    <location>
        <begin position="182"/>
        <end position="191"/>
    </location>
</feature>
<evidence type="ECO:0000313" key="5">
    <source>
        <dbReference type="Proteomes" id="UP000752013"/>
    </source>
</evidence>
<keyword evidence="5" id="KW-1185">Reference proteome</keyword>
<evidence type="ECO:0000256" key="2">
    <source>
        <dbReference type="SAM" id="MobiDB-lite"/>
    </source>
</evidence>
<keyword evidence="3" id="KW-1133">Transmembrane helix</keyword>
<keyword evidence="3" id="KW-0472">Membrane</keyword>
<dbReference type="Proteomes" id="UP000752013">
    <property type="component" value="Unassembled WGS sequence"/>
</dbReference>
<feature type="transmembrane region" description="Helical" evidence="3">
    <location>
        <begin position="36"/>
        <end position="55"/>
    </location>
</feature>
<gene>
    <name evidence="4" type="ORF">HCT46_00365</name>
</gene>
<accession>A0A968KSE7</accession>
<organism evidence="4 5">
    <name type="scientific">Entomospira nematocerorum</name>
    <dbReference type="NCBI Taxonomy" id="2719987"/>
    <lineage>
        <taxon>Bacteria</taxon>
        <taxon>Pseudomonadati</taxon>
        <taxon>Spirochaetota</taxon>
        <taxon>Spirochaetia</taxon>
        <taxon>Spirochaetales</taxon>
        <taxon>Spirochaetaceae</taxon>
        <taxon>Entomospira</taxon>
    </lineage>
</organism>
<protein>
    <submittedName>
        <fullName evidence="4">Uncharacterized protein</fullName>
    </submittedName>
</protein>
<evidence type="ECO:0000256" key="1">
    <source>
        <dbReference type="SAM" id="Coils"/>
    </source>
</evidence>
<evidence type="ECO:0000313" key="4">
    <source>
        <dbReference type="EMBL" id="NIZ46381.1"/>
    </source>
</evidence>
<name>A0A968KSE7_9SPIO</name>
<feature type="transmembrane region" description="Helical" evidence="3">
    <location>
        <begin position="67"/>
        <end position="89"/>
    </location>
</feature>
<feature type="coiled-coil region" evidence="1">
    <location>
        <begin position="110"/>
        <end position="144"/>
    </location>
</feature>
<keyword evidence="3" id="KW-0812">Transmembrane</keyword>
<proteinExistence type="predicted"/>
<keyword evidence="1" id="KW-0175">Coiled coil</keyword>
<reference evidence="4" key="1">
    <citation type="submission" date="2020-03" db="EMBL/GenBank/DDBJ databases">
        <title>Spirochaetal bacteria isolated from arthropods constitute a novel genus Entomospira genus novum within the order Spirochaetales.</title>
        <authorList>
            <person name="Grana-Miraglia L."/>
            <person name="Sikutova S."/>
            <person name="Fingerle V."/>
            <person name="Sing A."/>
            <person name="Castillo-Ramirez S."/>
            <person name="Margos G."/>
            <person name="Rudolf I."/>
        </authorList>
    </citation>
    <scope>NUCLEOTIDE SEQUENCE</scope>
    <source>
        <strain evidence="4">BR208</strain>
    </source>
</reference>
<feature type="region of interest" description="Disordered" evidence="2">
    <location>
        <begin position="174"/>
        <end position="193"/>
    </location>
</feature>
<sequence>MWQKKPTIPKSSTVQDRYKHGYVLPRLQDERAQQKLNISAGVIIAIFLGLFGWGLLYKVFHIFERGFFLFLLGVIFTLVFLVIGWFLGIRIAHQASQMRIDRYYDLYETYMKHIDNVEQARNALMRAEEDLAQTEKSLDNLIAQTHNRPAVLAGMAAITAVIMKAIPFSKTRNVQKNHKKMSGSTPFSSVDLTDEAVYQHERQHGQEEE</sequence>
<comment type="caution">
    <text evidence="4">The sequence shown here is derived from an EMBL/GenBank/DDBJ whole genome shotgun (WGS) entry which is preliminary data.</text>
</comment>
<dbReference type="AlphaFoldDB" id="A0A968KSE7"/>
<evidence type="ECO:0000256" key="3">
    <source>
        <dbReference type="SAM" id="Phobius"/>
    </source>
</evidence>
<dbReference type="RefSeq" id="WP_167702850.1">
    <property type="nucleotide sequence ID" value="NZ_CP118168.1"/>
</dbReference>
<dbReference type="EMBL" id="JAATLK010000001">
    <property type="protein sequence ID" value="NIZ46381.1"/>
    <property type="molecule type" value="Genomic_DNA"/>
</dbReference>